<dbReference type="PANTHER" id="PTHR24421:SF10">
    <property type="entry name" value="NITRATE_NITRITE SENSOR PROTEIN NARQ"/>
    <property type="match status" value="1"/>
</dbReference>
<proteinExistence type="predicted"/>
<dbReference type="SUPFAM" id="SSF55874">
    <property type="entry name" value="ATPase domain of HSP90 chaperone/DNA topoisomerase II/histidine kinase"/>
    <property type="match status" value="1"/>
</dbReference>
<dbReference type="EC" id="2.7.13.3" evidence="2"/>
<dbReference type="InterPro" id="IPR036890">
    <property type="entry name" value="HATPase_C_sf"/>
</dbReference>
<keyword evidence="5" id="KW-0902">Two-component regulatory system</keyword>
<evidence type="ECO:0000256" key="2">
    <source>
        <dbReference type="ARBA" id="ARBA00012438"/>
    </source>
</evidence>
<keyword evidence="6" id="KW-1133">Transmembrane helix</keyword>
<evidence type="ECO:0000256" key="4">
    <source>
        <dbReference type="ARBA" id="ARBA00022777"/>
    </source>
</evidence>
<feature type="transmembrane region" description="Helical" evidence="6">
    <location>
        <begin position="151"/>
        <end position="172"/>
    </location>
</feature>
<dbReference type="GO" id="GO:0000160">
    <property type="term" value="P:phosphorelay signal transduction system"/>
    <property type="evidence" value="ECO:0007669"/>
    <property type="project" value="UniProtKB-KW"/>
</dbReference>
<evidence type="ECO:0000313" key="7">
    <source>
        <dbReference type="EMBL" id="OQX06560.1"/>
    </source>
</evidence>
<dbReference type="PANTHER" id="PTHR24421">
    <property type="entry name" value="NITRATE/NITRITE SENSOR PROTEIN NARX-RELATED"/>
    <property type="match status" value="1"/>
</dbReference>
<name>A0A1Y1QIX0_9GAMM</name>
<feature type="transmembrane region" description="Helical" evidence="6">
    <location>
        <begin position="369"/>
        <end position="389"/>
    </location>
</feature>
<evidence type="ECO:0000256" key="3">
    <source>
        <dbReference type="ARBA" id="ARBA00022679"/>
    </source>
</evidence>
<dbReference type="EMBL" id="MTEJ01000239">
    <property type="protein sequence ID" value="OQX06560.1"/>
    <property type="molecule type" value="Genomic_DNA"/>
</dbReference>
<feature type="transmembrane region" description="Helical" evidence="6">
    <location>
        <begin position="179"/>
        <end position="201"/>
    </location>
</feature>
<dbReference type="AlphaFoldDB" id="A0A1Y1QIX0"/>
<dbReference type="Gene3D" id="3.30.565.10">
    <property type="entry name" value="Histidine kinase-like ATPase, C-terminal domain"/>
    <property type="match status" value="1"/>
</dbReference>
<comment type="caution">
    <text evidence="7">The sequence shown here is derived from an EMBL/GenBank/DDBJ whole genome shotgun (WGS) entry which is preliminary data.</text>
</comment>
<keyword evidence="4" id="KW-0418">Kinase</keyword>
<evidence type="ECO:0000256" key="5">
    <source>
        <dbReference type="ARBA" id="ARBA00023012"/>
    </source>
</evidence>
<feature type="transmembrane region" description="Helical" evidence="6">
    <location>
        <begin position="395"/>
        <end position="412"/>
    </location>
</feature>
<evidence type="ECO:0000256" key="1">
    <source>
        <dbReference type="ARBA" id="ARBA00000085"/>
    </source>
</evidence>
<feature type="transmembrane region" description="Helical" evidence="6">
    <location>
        <begin position="12"/>
        <end position="37"/>
    </location>
</feature>
<dbReference type="GO" id="GO:0004673">
    <property type="term" value="F:protein histidine kinase activity"/>
    <property type="evidence" value="ECO:0007669"/>
    <property type="project" value="UniProtKB-EC"/>
</dbReference>
<feature type="transmembrane region" description="Helical" evidence="6">
    <location>
        <begin position="306"/>
        <end position="326"/>
    </location>
</feature>
<keyword evidence="3" id="KW-0808">Transferase</keyword>
<accession>A0A1Y1QIX0</accession>
<evidence type="ECO:0000313" key="8">
    <source>
        <dbReference type="Proteomes" id="UP000192491"/>
    </source>
</evidence>
<organism evidence="7 8">
    <name type="scientific">Thiothrix lacustris</name>
    <dbReference type="NCBI Taxonomy" id="525917"/>
    <lineage>
        <taxon>Bacteria</taxon>
        <taxon>Pseudomonadati</taxon>
        <taxon>Pseudomonadota</taxon>
        <taxon>Gammaproteobacteria</taxon>
        <taxon>Thiotrichales</taxon>
        <taxon>Thiotrichaceae</taxon>
        <taxon>Thiothrix</taxon>
    </lineage>
</organism>
<protein>
    <recommendedName>
        <fullName evidence="2">histidine kinase</fullName>
        <ecNumber evidence="2">2.7.13.3</ecNumber>
    </recommendedName>
</protein>
<comment type="catalytic activity">
    <reaction evidence="1">
        <text>ATP + protein L-histidine = ADP + protein N-phospho-L-histidine.</text>
        <dbReference type="EC" id="2.7.13.3"/>
    </reaction>
</comment>
<feature type="transmembrane region" description="Helical" evidence="6">
    <location>
        <begin position="240"/>
        <end position="262"/>
    </location>
</feature>
<feature type="transmembrane region" description="Helical" evidence="6">
    <location>
        <begin position="338"/>
        <end position="357"/>
    </location>
</feature>
<feature type="transmembrane region" description="Helical" evidence="6">
    <location>
        <begin position="268"/>
        <end position="286"/>
    </location>
</feature>
<dbReference type="Proteomes" id="UP000192491">
    <property type="component" value="Unassembled WGS sequence"/>
</dbReference>
<evidence type="ECO:0000256" key="6">
    <source>
        <dbReference type="SAM" id="Phobius"/>
    </source>
</evidence>
<keyword evidence="6" id="KW-0472">Membrane</keyword>
<reference evidence="7 8" key="1">
    <citation type="submission" date="2017-01" db="EMBL/GenBank/DDBJ databases">
        <title>Novel large sulfur bacteria in the metagenomes of groundwater-fed chemosynthetic microbial mats in the Lake Huron basin.</title>
        <authorList>
            <person name="Sharrar A.M."/>
            <person name="Flood B.E."/>
            <person name="Bailey J.V."/>
            <person name="Jones D.S."/>
            <person name="Biddanda B."/>
            <person name="Ruberg S.A."/>
            <person name="Marcus D.N."/>
            <person name="Dick G.J."/>
        </authorList>
    </citation>
    <scope>NUCLEOTIDE SEQUENCE [LARGE SCALE GENOMIC DNA]</scope>
    <source>
        <strain evidence="7">A8</strain>
    </source>
</reference>
<gene>
    <name evidence="7" type="ORF">BWK73_30560</name>
</gene>
<dbReference type="CDD" id="cd16917">
    <property type="entry name" value="HATPase_UhpB-NarQ-NarX-like"/>
    <property type="match status" value="1"/>
</dbReference>
<keyword evidence="6" id="KW-0812">Transmembrane</keyword>
<sequence>MEHERWREIGRLSPASVMLLTLLFIVLTQAGAIYLLLHQPWTGLQIEPDPVSGFVRVMSVDAGSPAEGKIPPDTILTHIQLAGEAMPLISKHFLFPFMHKSRAEFQGYLQQQATIHAFLSSGQPVTFRDIGGNDTVVLPHKATSIKTIPTYFWIFLLVFSIVPLMGAFVWSYQARLNVSLYFFIASIACYGFNFVGVINFAKEFFFSFEMAEWLFVLELIGLNIYMPFVFNIMSSYPHRLLGLVGYIVFSIVFVFYSLNFYFAWFGGSLNYLLIQSVLPLLLTLLASQFQIVKSRQNPVDRTAVRVMQLSMIAPFLPIIILHIIPVALGQEPIISKNFVQLLGITSFVGLAIGILRFRLFEVEYWWFKSWLWLLGGCVVVLVDMLLIGLLNTPQLYALGLSVMLTGFLYFPLRQWLLGKLMPLENQSLQDFLPRFSAALAQADSPQAFEKSWQAILQARFTPQHLALQTATLTQPTLADNGLSLRIPALTDGTVYQLSGKHLAARLFSNADIKVAAALLDIARMARNASDAREQAVLEERERLLHDLQATVGAKLRALADDLPAAHDRQATEEALQALDSTVKLSLQADPFSLHGHLHAWHSEIAQRTAAAGVQLDWQVNHDLEEAELSPKQALELTQFLREAVSNALKHAHPVCVTIRFALEADRLQMSIGNDGDIQPPESWQAGTGLGGMRARIRALHGDLQVRHLVQQGYVRLDATFPLRIGVVS</sequence>
<dbReference type="InterPro" id="IPR050482">
    <property type="entry name" value="Sensor_HK_TwoCompSys"/>
</dbReference>
<feature type="transmembrane region" description="Helical" evidence="6">
    <location>
        <begin position="213"/>
        <end position="233"/>
    </location>
</feature>